<accession>A0A3P5YRI5</accession>
<protein>
    <submittedName>
        <fullName evidence="2">Uncharacterized protein</fullName>
    </submittedName>
</protein>
<dbReference type="AlphaFoldDB" id="A0A3P5YRI5"/>
<feature type="non-terminal residue" evidence="2">
    <location>
        <position position="1"/>
    </location>
</feature>
<organism evidence="2">
    <name type="scientific">Brassica campestris</name>
    <name type="common">Field mustard</name>
    <dbReference type="NCBI Taxonomy" id="3711"/>
    <lineage>
        <taxon>Eukaryota</taxon>
        <taxon>Viridiplantae</taxon>
        <taxon>Streptophyta</taxon>
        <taxon>Embryophyta</taxon>
        <taxon>Tracheophyta</taxon>
        <taxon>Spermatophyta</taxon>
        <taxon>Magnoliopsida</taxon>
        <taxon>eudicotyledons</taxon>
        <taxon>Gunneridae</taxon>
        <taxon>Pentapetalae</taxon>
        <taxon>rosids</taxon>
        <taxon>malvids</taxon>
        <taxon>Brassicales</taxon>
        <taxon>Brassicaceae</taxon>
        <taxon>Brassiceae</taxon>
        <taxon>Brassica</taxon>
    </lineage>
</organism>
<gene>
    <name evidence="2" type="ORF">BRAA05T20091Z</name>
</gene>
<feature type="non-terminal residue" evidence="2">
    <location>
        <position position="41"/>
    </location>
</feature>
<feature type="region of interest" description="Disordered" evidence="1">
    <location>
        <begin position="16"/>
        <end position="41"/>
    </location>
</feature>
<sequence>WKKPYFVLLNDAHSTTKKPTTFSRKSRLQRKKSCSPHHQLQ</sequence>
<name>A0A3P5YRI5_BRACM</name>
<proteinExistence type="predicted"/>
<reference evidence="2" key="1">
    <citation type="submission" date="2018-11" db="EMBL/GenBank/DDBJ databases">
        <authorList>
            <consortium name="Genoscope - CEA"/>
            <person name="William W."/>
        </authorList>
    </citation>
    <scope>NUCLEOTIDE SEQUENCE</scope>
</reference>
<dbReference type="EMBL" id="LR031570">
    <property type="protein sequence ID" value="VDC70377.1"/>
    <property type="molecule type" value="Genomic_DNA"/>
</dbReference>
<evidence type="ECO:0000313" key="2">
    <source>
        <dbReference type="EMBL" id="VDC70377.1"/>
    </source>
</evidence>
<feature type="compositionally biased region" description="Basic residues" evidence="1">
    <location>
        <begin position="24"/>
        <end position="41"/>
    </location>
</feature>
<evidence type="ECO:0000256" key="1">
    <source>
        <dbReference type="SAM" id="MobiDB-lite"/>
    </source>
</evidence>